<dbReference type="AlphaFoldDB" id="A0A5B8XEQ2"/>
<gene>
    <name evidence="1" type="ORF">Deia_00570</name>
</gene>
<evidence type="ECO:0000313" key="1">
    <source>
        <dbReference type="EMBL" id="QED23365.1"/>
    </source>
</evidence>
<reference evidence="1 2" key="1">
    <citation type="journal article" date="2019" name="ISME J.">
        <title>Deianiraea, an extracellular bacterium associated with the ciliate Paramecium, suggests an alternative scenario for the evolution of Rickettsiales.</title>
        <authorList>
            <person name="Castelli M."/>
            <person name="Sabaneyeva E."/>
            <person name="Lanzoni O."/>
            <person name="Lebedeva N."/>
            <person name="Floriano A.M."/>
            <person name="Gaiarsa S."/>
            <person name="Benken K."/>
            <person name="Modeo L."/>
            <person name="Bandi C."/>
            <person name="Potekhin A."/>
            <person name="Sassera D."/>
            <person name="Petroni G."/>
        </authorList>
    </citation>
    <scope>NUCLEOTIDE SEQUENCE [LARGE SCALE GENOMIC DNA]</scope>
    <source>
        <strain evidence="1">CyL4-1</strain>
    </source>
</reference>
<dbReference type="EMBL" id="CP029077">
    <property type="protein sequence ID" value="QED23365.1"/>
    <property type="molecule type" value="Genomic_DNA"/>
</dbReference>
<keyword evidence="2" id="KW-1185">Reference proteome</keyword>
<dbReference type="Proteomes" id="UP000321934">
    <property type="component" value="Chromosome"/>
</dbReference>
<protein>
    <submittedName>
        <fullName evidence="1">Uncharacterized protein</fullName>
    </submittedName>
</protein>
<sequence>MLKLVYIGNQVDILNYLYLNFDLDFVFIENNARNIDVLQYCKDKNIKYAICKKSSDLANYCEQNNITIDLCFCCYLGIILKEDFIKTHNLLLTTLILNILQL</sequence>
<accession>A0A5B8XEQ2</accession>
<name>A0A5B8XEQ2_9RICK</name>
<organism evidence="1 2">
    <name type="scientific">Candidatus Deianiraea vastatrix</name>
    <dbReference type="NCBI Taxonomy" id="2163644"/>
    <lineage>
        <taxon>Bacteria</taxon>
        <taxon>Pseudomonadati</taxon>
        <taxon>Pseudomonadota</taxon>
        <taxon>Alphaproteobacteria</taxon>
        <taxon>Rickettsiales</taxon>
        <taxon>Candidatus Deianiraeaceae</taxon>
        <taxon>Candidatus Deianiraea</taxon>
    </lineage>
</organism>
<proteinExistence type="predicted"/>
<evidence type="ECO:0000313" key="2">
    <source>
        <dbReference type="Proteomes" id="UP000321934"/>
    </source>
</evidence>